<dbReference type="RefSeq" id="WP_306993498.1">
    <property type="nucleotide sequence ID" value="NZ_JAUSUT010000001.1"/>
</dbReference>
<evidence type="ECO:0000259" key="1">
    <source>
        <dbReference type="Pfam" id="PF12680"/>
    </source>
</evidence>
<comment type="caution">
    <text evidence="2">The sequence shown here is derived from an EMBL/GenBank/DDBJ whole genome shotgun (WGS) entry which is preliminary data.</text>
</comment>
<gene>
    <name evidence="2" type="ORF">FB470_003899</name>
</gene>
<name>A0ABU0EX54_9PSEU</name>
<organism evidence="2 3">
    <name type="scientific">Amycolatopsis thermophila</name>
    <dbReference type="NCBI Taxonomy" id="206084"/>
    <lineage>
        <taxon>Bacteria</taxon>
        <taxon>Bacillati</taxon>
        <taxon>Actinomycetota</taxon>
        <taxon>Actinomycetes</taxon>
        <taxon>Pseudonocardiales</taxon>
        <taxon>Pseudonocardiaceae</taxon>
        <taxon>Amycolatopsis</taxon>
    </lineage>
</organism>
<dbReference type="InterPro" id="IPR037401">
    <property type="entry name" value="SnoaL-like"/>
</dbReference>
<dbReference type="Gene3D" id="3.10.450.50">
    <property type="match status" value="1"/>
</dbReference>
<feature type="domain" description="SnoaL-like" evidence="1">
    <location>
        <begin position="10"/>
        <end position="104"/>
    </location>
</feature>
<reference evidence="2 3" key="1">
    <citation type="submission" date="2023-07" db="EMBL/GenBank/DDBJ databases">
        <title>Sequencing the genomes of 1000 actinobacteria strains.</title>
        <authorList>
            <person name="Klenk H.-P."/>
        </authorList>
    </citation>
    <scope>NUCLEOTIDE SEQUENCE [LARGE SCALE GENOMIC DNA]</scope>
    <source>
        <strain evidence="2 3">DSM 45805</strain>
    </source>
</reference>
<evidence type="ECO:0000313" key="2">
    <source>
        <dbReference type="EMBL" id="MDQ0379905.1"/>
    </source>
</evidence>
<dbReference type="EMBL" id="JAUSUT010000001">
    <property type="protein sequence ID" value="MDQ0379905.1"/>
    <property type="molecule type" value="Genomic_DNA"/>
</dbReference>
<accession>A0ABU0EX54</accession>
<protein>
    <submittedName>
        <fullName evidence="2">Ketosteroid isomerase-like protein</fullName>
    </submittedName>
</protein>
<dbReference type="Proteomes" id="UP001229651">
    <property type="component" value="Unassembled WGS sequence"/>
</dbReference>
<sequence>MTIALPEVITSYLAAHSSRDTETALGRFTDDATVTDEGHIHRGPAEIRDWLQRAGGGYTYTTTLIATERVDDDHYVATHRLEGDFPGNVVDLRYRFTLREGRIAALVIEP</sequence>
<dbReference type="InterPro" id="IPR032710">
    <property type="entry name" value="NTF2-like_dom_sf"/>
</dbReference>
<evidence type="ECO:0000313" key="3">
    <source>
        <dbReference type="Proteomes" id="UP001229651"/>
    </source>
</evidence>
<proteinExistence type="predicted"/>
<dbReference type="Pfam" id="PF12680">
    <property type="entry name" value="SnoaL_2"/>
    <property type="match status" value="1"/>
</dbReference>
<keyword evidence="3" id="KW-1185">Reference proteome</keyword>
<dbReference type="SUPFAM" id="SSF54427">
    <property type="entry name" value="NTF2-like"/>
    <property type="match status" value="1"/>
</dbReference>